<organism evidence="15 16">
    <name type="scientific">Globodera rostochiensis</name>
    <name type="common">Golden nematode worm</name>
    <name type="synonym">Heterodera rostochiensis</name>
    <dbReference type="NCBI Taxonomy" id="31243"/>
    <lineage>
        <taxon>Eukaryota</taxon>
        <taxon>Metazoa</taxon>
        <taxon>Ecdysozoa</taxon>
        <taxon>Nematoda</taxon>
        <taxon>Chromadorea</taxon>
        <taxon>Rhabditida</taxon>
        <taxon>Tylenchina</taxon>
        <taxon>Tylenchomorpha</taxon>
        <taxon>Tylenchoidea</taxon>
        <taxon>Heteroderidae</taxon>
        <taxon>Heteroderinae</taxon>
        <taxon>Globodera</taxon>
    </lineage>
</organism>
<accession>A0A914HDX9</accession>
<dbReference type="SUPFAM" id="SSF55729">
    <property type="entry name" value="Acyl-CoA N-acyltransferases (Nat)"/>
    <property type="match status" value="1"/>
</dbReference>
<evidence type="ECO:0000256" key="8">
    <source>
        <dbReference type="ARBA" id="ARBA00023274"/>
    </source>
</evidence>
<dbReference type="GO" id="GO:0005763">
    <property type="term" value="C:mitochondrial small ribosomal subunit"/>
    <property type="evidence" value="ECO:0007669"/>
    <property type="project" value="InterPro"/>
</dbReference>
<comment type="subcellular location">
    <subcellularLocation>
        <location evidence="1">Mitochondrion</location>
    </subcellularLocation>
</comment>
<sequence length="395" mass="45736">MAMLRAEQHQQEAARQERVSLSETSALYMSHEIRHNLGKFLFYIRMGDNSIALLEYKKLPNRVLDFQHTEVPSQHRGKGLAEELVRGAFRYCLDKKLRVYPSCSYVQKFVNDLASEEEKKIVVERMISKSAFCGPSTPFIFCRRCFLNRKLPNPGKPPILPPAKSKMYKVHQYKWQDPSDVAELLWRRHVYNSAILSMRRLFREEVALKKSLAMGLEEIKAAEAVELNEILALNEQRNIKLAEARAEREKVAMAQIEEETLKEIERKLDWENANAEKRTKEVLETIERSKTEYVTRENLEQRVEEALENPQNFDYAIDLNGINIPNPVPTKYVHSVMNSPSIYEQPLDYGPPIDGYTYKSARGRPGHSKVQRNRNSNKPRDGEEQGSEELDSAHS</sequence>
<name>A0A914HDX9_GLORO</name>
<keyword evidence="12" id="KW-0175">Coiled coil</keyword>
<keyword evidence="7" id="KW-0496">Mitochondrion</keyword>
<comment type="similarity">
    <text evidence="3">Belongs to the mitochondrion-specific ribosomal protein mS26 family.</text>
</comment>
<dbReference type="InterPro" id="IPR016181">
    <property type="entry name" value="Acyl_CoA_acyltransferase"/>
</dbReference>
<evidence type="ECO:0000256" key="3">
    <source>
        <dbReference type="ARBA" id="ARBA00009672"/>
    </source>
</evidence>
<evidence type="ECO:0000256" key="13">
    <source>
        <dbReference type="SAM" id="MobiDB-lite"/>
    </source>
</evidence>
<dbReference type="PANTHER" id="PTHR21035:SF2">
    <property type="entry name" value="SMALL RIBOSOMAL SUBUNIT PROTEIN MS26"/>
    <property type="match status" value="1"/>
</dbReference>
<dbReference type="AlphaFoldDB" id="A0A914HDX9"/>
<reference evidence="16" key="1">
    <citation type="submission" date="2022-11" db="UniProtKB">
        <authorList>
            <consortium name="WormBaseParasite"/>
        </authorList>
    </citation>
    <scope>IDENTIFICATION</scope>
</reference>
<dbReference type="Pfam" id="PF14542">
    <property type="entry name" value="Acetyltransf_CG"/>
    <property type="match status" value="1"/>
</dbReference>
<feature type="region of interest" description="Disordered" evidence="13">
    <location>
        <begin position="343"/>
        <end position="395"/>
    </location>
</feature>
<dbReference type="PROSITE" id="PS51729">
    <property type="entry name" value="GNAT_YJDJ"/>
    <property type="match status" value="1"/>
</dbReference>
<evidence type="ECO:0000256" key="2">
    <source>
        <dbReference type="ARBA" id="ARBA00006233"/>
    </source>
</evidence>
<dbReference type="Pfam" id="PF14943">
    <property type="entry name" value="MRP-S26"/>
    <property type="match status" value="1"/>
</dbReference>
<evidence type="ECO:0000256" key="10">
    <source>
        <dbReference type="ARBA" id="ARBA00035138"/>
    </source>
</evidence>
<dbReference type="Proteomes" id="UP000887572">
    <property type="component" value="Unplaced"/>
</dbReference>
<evidence type="ECO:0000256" key="12">
    <source>
        <dbReference type="SAM" id="Coils"/>
    </source>
</evidence>
<keyword evidence="6" id="KW-0689">Ribosomal protein</keyword>
<evidence type="ECO:0000256" key="6">
    <source>
        <dbReference type="ARBA" id="ARBA00022980"/>
    </source>
</evidence>
<evidence type="ECO:0000259" key="14">
    <source>
        <dbReference type="PROSITE" id="PS51729"/>
    </source>
</evidence>
<proteinExistence type="inferred from homology"/>
<evidence type="ECO:0000256" key="11">
    <source>
        <dbReference type="ARBA" id="ARBA00035344"/>
    </source>
</evidence>
<keyword evidence="15" id="KW-1185">Reference proteome</keyword>
<evidence type="ECO:0000313" key="15">
    <source>
        <dbReference type="Proteomes" id="UP000887572"/>
    </source>
</evidence>
<feature type="coiled-coil region" evidence="12">
    <location>
        <begin position="239"/>
        <end position="292"/>
    </location>
</feature>
<protein>
    <recommendedName>
        <fullName evidence="4">Protein NATD1</fullName>
    </recommendedName>
    <alternativeName>
        <fullName evidence="11">28S ribosomal protein S26, mitochondrial</fullName>
    </alternativeName>
    <alternativeName>
        <fullName evidence="9">N-acetyltransferase domain-containing protein 1</fullName>
    </alternativeName>
    <alternativeName>
        <fullName evidence="10">Small ribosomal subunit protein mS26</fullName>
    </alternativeName>
</protein>
<feature type="compositionally biased region" description="Acidic residues" evidence="13">
    <location>
        <begin position="384"/>
        <end position="395"/>
    </location>
</feature>
<comment type="similarity">
    <text evidence="2">Belongs to the NATD1 family.</text>
</comment>
<feature type="compositionally biased region" description="Basic residues" evidence="13">
    <location>
        <begin position="361"/>
        <end position="377"/>
    </location>
</feature>
<evidence type="ECO:0000313" key="16">
    <source>
        <dbReference type="WBParaSite" id="Gr19_v10_g16615.t4"/>
    </source>
</evidence>
<feature type="domain" description="N-acetyltransferase" evidence="14">
    <location>
        <begin position="34"/>
        <end position="123"/>
    </location>
</feature>
<evidence type="ECO:0000256" key="1">
    <source>
        <dbReference type="ARBA" id="ARBA00004173"/>
    </source>
</evidence>
<dbReference type="PANTHER" id="PTHR21035">
    <property type="entry name" value="28S RIBOSOMAL PROTEIN S26, MITOCHONDRIAL"/>
    <property type="match status" value="1"/>
</dbReference>
<evidence type="ECO:0000256" key="9">
    <source>
        <dbReference type="ARBA" id="ARBA00031876"/>
    </source>
</evidence>
<evidence type="ECO:0000256" key="5">
    <source>
        <dbReference type="ARBA" id="ARBA00022946"/>
    </source>
</evidence>
<keyword evidence="8" id="KW-0687">Ribonucleoprotein</keyword>
<dbReference type="Gene3D" id="3.40.630.30">
    <property type="match status" value="1"/>
</dbReference>
<dbReference type="InterPro" id="IPR026140">
    <property type="entry name" value="Ribosomal_mS26"/>
</dbReference>
<evidence type="ECO:0000256" key="7">
    <source>
        <dbReference type="ARBA" id="ARBA00023128"/>
    </source>
</evidence>
<dbReference type="WBParaSite" id="Gr19_v10_g16615.t4">
    <property type="protein sequence ID" value="Gr19_v10_g16615.t4"/>
    <property type="gene ID" value="Gr19_v10_g16615"/>
</dbReference>
<dbReference type="InterPro" id="IPR031165">
    <property type="entry name" value="GNAT_YJDJ"/>
</dbReference>
<keyword evidence="5" id="KW-0809">Transit peptide</keyword>
<evidence type="ECO:0000256" key="4">
    <source>
        <dbReference type="ARBA" id="ARBA00020243"/>
    </source>
</evidence>